<dbReference type="Gene3D" id="1.25.50.20">
    <property type="match status" value="1"/>
</dbReference>
<dbReference type="InterPro" id="IPR001930">
    <property type="entry name" value="Peptidase_M1"/>
</dbReference>
<evidence type="ECO:0000259" key="23">
    <source>
        <dbReference type="Pfam" id="PF17900"/>
    </source>
</evidence>
<comment type="subcellular location">
    <subcellularLocation>
        <location evidence="1">Cell membrane</location>
    </subcellularLocation>
    <subcellularLocation>
        <location evidence="2">Membrane</location>
        <topology evidence="2">Single-pass type II membrane protein</topology>
    </subcellularLocation>
</comment>
<feature type="domain" description="ERAP1-like C-terminal" evidence="22">
    <location>
        <begin position="650"/>
        <end position="978"/>
    </location>
</feature>
<dbReference type="InterPro" id="IPR014782">
    <property type="entry name" value="Peptidase_M1_dom"/>
</dbReference>
<dbReference type="Pfam" id="PF17900">
    <property type="entry name" value="Peptidase_M1_N"/>
    <property type="match status" value="1"/>
</dbReference>
<dbReference type="OrthoDB" id="510539at2759"/>
<evidence type="ECO:0000313" key="25">
    <source>
        <dbReference type="Proteomes" id="UP000007110"/>
    </source>
</evidence>
<protein>
    <recommendedName>
        <fullName evidence="26">Aminopeptidase</fullName>
    </recommendedName>
</protein>
<dbReference type="GO" id="GO:0043171">
    <property type="term" value="P:peptide catabolic process"/>
    <property type="evidence" value="ECO:0000318"/>
    <property type="project" value="GO_Central"/>
</dbReference>
<evidence type="ECO:0000256" key="12">
    <source>
        <dbReference type="ARBA" id="ARBA00023049"/>
    </source>
</evidence>
<feature type="active site" description="Proton acceptor" evidence="16">
    <location>
        <position position="417"/>
    </location>
</feature>
<keyword evidence="4" id="KW-1003">Cell membrane</keyword>
<proteinExistence type="inferred from homology"/>
<evidence type="ECO:0000256" key="18">
    <source>
        <dbReference type="PIRSR" id="PIRSR634016-4"/>
    </source>
</evidence>
<keyword evidence="9 17" id="KW-0862">Zinc</keyword>
<keyword evidence="15" id="KW-0325">Glycoprotein</keyword>
<feature type="binding site" evidence="17">
    <location>
        <position position="420"/>
    </location>
    <ligand>
        <name>Zn(2+)</name>
        <dbReference type="ChEBI" id="CHEBI:29105"/>
        <note>catalytic</note>
    </ligand>
</feature>
<keyword evidence="11 20" id="KW-1133">Transmembrane helix</keyword>
<dbReference type="KEGG" id="spu:574617"/>
<accession>A0A7M7NV53</accession>
<dbReference type="RefSeq" id="XP_030841206.1">
    <property type="nucleotide sequence ID" value="XM_030985346.1"/>
</dbReference>
<evidence type="ECO:0000256" key="2">
    <source>
        <dbReference type="ARBA" id="ARBA00004606"/>
    </source>
</evidence>
<evidence type="ECO:0000256" key="1">
    <source>
        <dbReference type="ARBA" id="ARBA00004236"/>
    </source>
</evidence>
<feature type="domain" description="Peptidase M1 membrane alanine aminopeptidase" evidence="21">
    <location>
        <begin position="344"/>
        <end position="565"/>
    </location>
</feature>
<evidence type="ECO:0000256" key="20">
    <source>
        <dbReference type="SAM" id="Phobius"/>
    </source>
</evidence>
<dbReference type="Gene3D" id="2.60.40.1730">
    <property type="entry name" value="tricorn interacting facor f3 domain"/>
    <property type="match status" value="1"/>
</dbReference>
<evidence type="ECO:0000256" key="15">
    <source>
        <dbReference type="ARBA" id="ARBA00023180"/>
    </source>
</evidence>
<dbReference type="GO" id="GO:0006508">
    <property type="term" value="P:proteolysis"/>
    <property type="evidence" value="ECO:0000318"/>
    <property type="project" value="GO_Central"/>
</dbReference>
<dbReference type="FunFam" id="2.60.40.1910:FF:000006">
    <property type="entry name" value="Aminopeptidase"/>
    <property type="match status" value="1"/>
</dbReference>
<comment type="similarity">
    <text evidence="3">Belongs to the peptidase M1 family.</text>
</comment>
<organism evidence="24 25">
    <name type="scientific">Strongylocentrotus purpuratus</name>
    <name type="common">Purple sea urchin</name>
    <dbReference type="NCBI Taxonomy" id="7668"/>
    <lineage>
        <taxon>Eukaryota</taxon>
        <taxon>Metazoa</taxon>
        <taxon>Echinodermata</taxon>
        <taxon>Eleutherozoa</taxon>
        <taxon>Echinozoa</taxon>
        <taxon>Echinoidea</taxon>
        <taxon>Euechinoidea</taxon>
        <taxon>Echinacea</taxon>
        <taxon>Camarodonta</taxon>
        <taxon>Echinidea</taxon>
        <taxon>Strongylocentrotidae</taxon>
        <taxon>Strongylocentrotus</taxon>
    </lineage>
</organism>
<name>A0A7M7NV53_STRPU</name>
<evidence type="ECO:0000256" key="8">
    <source>
        <dbReference type="ARBA" id="ARBA00022801"/>
    </source>
</evidence>
<dbReference type="GO" id="GO:0005886">
    <property type="term" value="C:plasma membrane"/>
    <property type="evidence" value="ECO:0007669"/>
    <property type="project" value="UniProtKB-SubCell"/>
</dbReference>
<dbReference type="Pfam" id="PF11838">
    <property type="entry name" value="ERAP1_C"/>
    <property type="match status" value="1"/>
</dbReference>
<evidence type="ECO:0000256" key="9">
    <source>
        <dbReference type="ARBA" id="ARBA00022833"/>
    </source>
</evidence>
<dbReference type="GO" id="GO:0070006">
    <property type="term" value="F:metalloaminopeptidase activity"/>
    <property type="evidence" value="ECO:0000318"/>
    <property type="project" value="GO_Central"/>
</dbReference>
<dbReference type="InterPro" id="IPR034016">
    <property type="entry name" value="M1_APN-typ"/>
</dbReference>
<dbReference type="InterPro" id="IPR042097">
    <property type="entry name" value="Aminopeptidase_N-like_N_sf"/>
</dbReference>
<dbReference type="GeneID" id="574617"/>
<dbReference type="SUPFAM" id="SSF63737">
    <property type="entry name" value="Leukotriene A4 hydrolase N-terminal domain"/>
    <property type="match status" value="1"/>
</dbReference>
<evidence type="ECO:0000256" key="11">
    <source>
        <dbReference type="ARBA" id="ARBA00022989"/>
    </source>
</evidence>
<evidence type="ECO:0000256" key="16">
    <source>
        <dbReference type="PIRSR" id="PIRSR634016-1"/>
    </source>
</evidence>
<dbReference type="PANTHER" id="PTHR11533">
    <property type="entry name" value="PROTEASE M1 ZINC METALLOPROTEASE"/>
    <property type="match status" value="1"/>
</dbReference>
<feature type="compositionally biased region" description="Low complexity" evidence="19">
    <location>
        <begin position="73"/>
        <end position="83"/>
    </location>
</feature>
<dbReference type="Gene3D" id="1.10.390.10">
    <property type="entry name" value="Neutral Protease Domain 2"/>
    <property type="match status" value="1"/>
</dbReference>
<reference evidence="25" key="1">
    <citation type="submission" date="2015-02" db="EMBL/GenBank/DDBJ databases">
        <title>Genome sequencing for Strongylocentrotus purpuratus.</title>
        <authorList>
            <person name="Murali S."/>
            <person name="Liu Y."/>
            <person name="Vee V."/>
            <person name="English A."/>
            <person name="Wang M."/>
            <person name="Skinner E."/>
            <person name="Han Y."/>
            <person name="Muzny D.M."/>
            <person name="Worley K.C."/>
            <person name="Gibbs R.A."/>
        </authorList>
    </citation>
    <scope>NUCLEOTIDE SEQUENCE</scope>
</reference>
<dbReference type="SUPFAM" id="SSF55486">
    <property type="entry name" value="Metalloproteases ('zincins'), catalytic domain"/>
    <property type="match status" value="1"/>
</dbReference>
<keyword evidence="25" id="KW-1185">Reference proteome</keyword>
<evidence type="ECO:0000259" key="21">
    <source>
        <dbReference type="Pfam" id="PF01433"/>
    </source>
</evidence>
<evidence type="ECO:0000256" key="7">
    <source>
        <dbReference type="ARBA" id="ARBA00022723"/>
    </source>
</evidence>
<evidence type="ECO:0000259" key="22">
    <source>
        <dbReference type="Pfam" id="PF11838"/>
    </source>
</evidence>
<dbReference type="Pfam" id="PF01433">
    <property type="entry name" value="Peptidase_M1"/>
    <property type="match status" value="1"/>
</dbReference>
<keyword evidence="6 20" id="KW-0812">Transmembrane</keyword>
<evidence type="ECO:0000256" key="10">
    <source>
        <dbReference type="ARBA" id="ARBA00022968"/>
    </source>
</evidence>
<evidence type="ECO:0000313" key="24">
    <source>
        <dbReference type="EnsemblMetazoa" id="XP_030841206"/>
    </source>
</evidence>
<keyword evidence="12" id="KW-0482">Metalloprotease</keyword>
<dbReference type="InterPro" id="IPR050344">
    <property type="entry name" value="Peptidase_M1_aminopeptidases"/>
</dbReference>
<keyword evidence="7 17" id="KW-0479">Metal-binding</keyword>
<dbReference type="GO" id="GO:0005615">
    <property type="term" value="C:extracellular space"/>
    <property type="evidence" value="ECO:0000318"/>
    <property type="project" value="GO_Central"/>
</dbReference>
<keyword evidence="10" id="KW-0735">Signal-anchor</keyword>
<evidence type="ECO:0000256" key="19">
    <source>
        <dbReference type="SAM" id="MobiDB-lite"/>
    </source>
</evidence>
<dbReference type="PANTHER" id="PTHR11533:SF301">
    <property type="entry name" value="AMINOPEPTIDASE"/>
    <property type="match status" value="1"/>
</dbReference>
<evidence type="ECO:0008006" key="26">
    <source>
        <dbReference type="Google" id="ProtNLM"/>
    </source>
</evidence>
<keyword evidence="5" id="KW-0645">Protease</keyword>
<evidence type="ECO:0000256" key="14">
    <source>
        <dbReference type="ARBA" id="ARBA00023157"/>
    </source>
</evidence>
<dbReference type="FunFam" id="2.60.40.1730:FF:000012">
    <property type="entry name" value="Aminopeptidase N"/>
    <property type="match status" value="1"/>
</dbReference>
<keyword evidence="13 20" id="KW-0472">Membrane</keyword>
<feature type="site" description="Transition state stabilizer" evidence="18">
    <location>
        <position position="502"/>
    </location>
</feature>
<feature type="region of interest" description="Disordered" evidence="19">
    <location>
        <begin position="73"/>
        <end position="92"/>
    </location>
</feature>
<comment type="cofactor">
    <cofactor evidence="17">
        <name>Zn(2+)</name>
        <dbReference type="ChEBI" id="CHEBI:29105"/>
    </cofactor>
    <text evidence="17">Binds 1 zinc ion per subunit.</text>
</comment>
<dbReference type="OMA" id="WRTHDAF"/>
<dbReference type="PRINTS" id="PR00756">
    <property type="entry name" value="ALADIPTASE"/>
</dbReference>
<evidence type="ECO:0000256" key="4">
    <source>
        <dbReference type="ARBA" id="ARBA00022475"/>
    </source>
</evidence>
<keyword evidence="14" id="KW-1015">Disulfide bond</keyword>
<evidence type="ECO:0000256" key="13">
    <source>
        <dbReference type="ARBA" id="ARBA00023136"/>
    </source>
</evidence>
<dbReference type="EnsemblMetazoa" id="XM_030985346">
    <property type="protein sequence ID" value="XP_030841206"/>
    <property type="gene ID" value="LOC574617"/>
</dbReference>
<dbReference type="GO" id="GO:0008270">
    <property type="term" value="F:zinc ion binding"/>
    <property type="evidence" value="ECO:0007669"/>
    <property type="project" value="InterPro"/>
</dbReference>
<dbReference type="CDD" id="cd09601">
    <property type="entry name" value="M1_APN-Q_like"/>
    <property type="match status" value="1"/>
</dbReference>
<dbReference type="FunFam" id="1.10.390.10:FF:000016">
    <property type="entry name" value="Glutamyl aminopeptidase"/>
    <property type="match status" value="1"/>
</dbReference>
<feature type="binding site" evidence="17">
    <location>
        <position position="439"/>
    </location>
    <ligand>
        <name>Zn(2+)</name>
        <dbReference type="ChEBI" id="CHEBI:29105"/>
        <note>catalytic</note>
    </ligand>
</feature>
<evidence type="ECO:0000256" key="3">
    <source>
        <dbReference type="ARBA" id="ARBA00010136"/>
    </source>
</evidence>
<dbReference type="AlphaFoldDB" id="A0A7M7NV53"/>
<dbReference type="InterPro" id="IPR027268">
    <property type="entry name" value="Peptidase_M4/M1_CTD_sf"/>
</dbReference>
<keyword evidence="8" id="KW-0378">Hydrolase</keyword>
<dbReference type="InParanoid" id="A0A7M7NV53"/>
<dbReference type="FunFam" id="1.25.50.20:FF:000001">
    <property type="entry name" value="Aminopeptidase"/>
    <property type="match status" value="1"/>
</dbReference>
<feature type="transmembrane region" description="Helical" evidence="20">
    <location>
        <begin position="21"/>
        <end position="49"/>
    </location>
</feature>
<evidence type="ECO:0000256" key="5">
    <source>
        <dbReference type="ARBA" id="ARBA00022670"/>
    </source>
</evidence>
<dbReference type="FunCoup" id="A0A7M7NV53">
    <property type="interactions" value="205"/>
</dbReference>
<reference evidence="24" key="2">
    <citation type="submission" date="2021-01" db="UniProtKB">
        <authorList>
            <consortium name="EnsemblMetazoa"/>
        </authorList>
    </citation>
    <scope>IDENTIFICATION</scope>
</reference>
<feature type="domain" description="Aminopeptidase N-like N-terminal" evidence="23">
    <location>
        <begin position="116"/>
        <end position="309"/>
    </location>
</feature>
<dbReference type="InterPro" id="IPR024571">
    <property type="entry name" value="ERAP1-like_C_dom"/>
</dbReference>
<dbReference type="Proteomes" id="UP000007110">
    <property type="component" value="Unassembled WGS sequence"/>
</dbReference>
<dbReference type="InterPro" id="IPR045357">
    <property type="entry name" value="Aminopeptidase_N-like_N"/>
</dbReference>
<evidence type="ECO:0000256" key="17">
    <source>
        <dbReference type="PIRSR" id="PIRSR634016-3"/>
    </source>
</evidence>
<feature type="binding site" evidence="17">
    <location>
        <position position="416"/>
    </location>
    <ligand>
        <name>Zn(2+)</name>
        <dbReference type="ChEBI" id="CHEBI:29105"/>
        <note>catalytic</note>
    </ligand>
</feature>
<evidence type="ECO:0000256" key="6">
    <source>
        <dbReference type="ARBA" id="ARBA00022692"/>
    </source>
</evidence>
<dbReference type="Gene3D" id="2.60.40.1910">
    <property type="match status" value="1"/>
</dbReference>
<sequence length="1006" mass="115441">MTKEEFNFEEGEDKESGGGRFFTTFQIVFICIAGAAVIIAVGCMCAFLPDRSCEQPIGPELPTTVTAEPTEAPLTEPHVTEPPVTEPPVTEPRVTTLAPNATTEPWSGRLTYDLIPESYELYLKPYLYDDDLGEGDRIFTFDGRVKIHFRCNTTTQMVTLHMLNITISSSTLTDSDGNEVGIESNSFTPIYEFVHFHVAAELEEGKDYILEIEYLGELWTGLSGFYRSSYEEDGEIKWLATTQMQPTSARRALPCFDEPDFKAVFQTQIEHRDDMVALSNGIEISVNESETEGWLITEYEATPMMSTYLLAFVVGYFNYTETYTDGGIRFRVWSRPEAVNTTVYALDIGSNITTYFEEYFNISFPLEKQDMIAVPDFSAGAMENWGLIIYRETALLYDSRVNSASNKQRVATVVSHELAHMWFGNLVTCLWWDDLWLNEGFASYVEGLGVEYAEPYWGMNEQFVDLHLQPVFDLDALGTSHPVQVAVNSPDEINEIFDSISYSKGASILRMLNDILGEDVFLSGLNAYLLRYREDNAKTDDLWAALTEADEGIGNNDVKQIMDTWTLQMGFPVVDFRRFDDTHFNASQEHFLINPDAGVDDRYGDVGYLWYVYLTYTRMTGADFENPNATWIEKEPWTLVHLSSPMENDWFLANIQQYGFYRVNYDDENWARLSQQLVDSHVVIPIENRAQLINDAFNLARVGRVDYPIALDLTLYMENEDDYVPWEALLSVISYITDMFSRHYGYGSLERYMREKIQPLYDNLTWIDDQVNDPHLTQYNRVNAIGTSCKYRNQDCLDEASALFQEYMMNDANNTDNLPDYDINPISPNLKTTVYCYGIQEGGQEEWEFGWRKYIETLDANEKSTWLFALSYSQAPWILSRYLDYSLDEDLVRSQDSYYVIVYVSRNYIGRSIAWDYLRSNWETYKQYYGESLSAFSYIISEITEDFNTDLELEELMAFGEGKNFGSATRAYEQSIEVANTNIAWMSTSADTVADWFEDAAPAIGE</sequence>